<protein>
    <submittedName>
        <fullName evidence="2">Nucleotide-binding protein</fullName>
    </submittedName>
</protein>
<dbReference type="PANTHER" id="PTHR30448">
    <property type="entry name" value="RNASE ADAPTER PROTEIN RAPZ"/>
    <property type="match status" value="1"/>
</dbReference>
<dbReference type="AlphaFoldDB" id="A0A401Z421"/>
<dbReference type="InterPro" id="IPR053931">
    <property type="entry name" value="RapZ_C"/>
</dbReference>
<dbReference type="RefSeq" id="WP_126643201.1">
    <property type="nucleotide sequence ID" value="NZ_BIFH01000050.1"/>
</dbReference>
<evidence type="ECO:0000313" key="3">
    <source>
        <dbReference type="Proteomes" id="UP000286931"/>
    </source>
</evidence>
<name>A0A401Z421_9ACTN</name>
<sequence>MTTHTGLVRVVISSIGTLHPGAIGEVGDGGLYFDVQRFRDPLHDPALRELTGLDAPVRAHVLATPGVTALVARIVGRVQALVNAEPDHRLVRVTIACRGGRHRSTAISERVAECLRVCGIGVEVDHRHIDRPVVTV</sequence>
<evidence type="ECO:0000313" key="2">
    <source>
        <dbReference type="EMBL" id="GCE01586.1"/>
    </source>
</evidence>
<dbReference type="GO" id="GO:0005524">
    <property type="term" value="F:ATP binding"/>
    <property type="evidence" value="ECO:0007669"/>
    <property type="project" value="InterPro"/>
</dbReference>
<accession>A0A401Z421</accession>
<reference evidence="2 3" key="1">
    <citation type="submission" date="2018-12" db="EMBL/GenBank/DDBJ databases">
        <title>Draft genome sequence of Embleya hyalina NBRC 13850T.</title>
        <authorList>
            <person name="Komaki H."/>
            <person name="Hosoyama A."/>
            <person name="Kimura A."/>
            <person name="Ichikawa N."/>
            <person name="Tamura T."/>
        </authorList>
    </citation>
    <scope>NUCLEOTIDE SEQUENCE [LARGE SCALE GENOMIC DNA]</scope>
    <source>
        <strain evidence="2 3">NBRC 13850</strain>
    </source>
</reference>
<organism evidence="2 3">
    <name type="scientific">Embleya hyalina</name>
    <dbReference type="NCBI Taxonomy" id="516124"/>
    <lineage>
        <taxon>Bacteria</taxon>
        <taxon>Bacillati</taxon>
        <taxon>Actinomycetota</taxon>
        <taxon>Actinomycetes</taxon>
        <taxon>Kitasatosporales</taxon>
        <taxon>Streptomycetaceae</taxon>
        <taxon>Embleya</taxon>
    </lineage>
</organism>
<feature type="domain" description="RapZ C-terminal" evidence="1">
    <location>
        <begin position="10"/>
        <end position="129"/>
    </location>
</feature>
<dbReference type="InterPro" id="IPR005337">
    <property type="entry name" value="RapZ-like"/>
</dbReference>
<keyword evidence="3" id="KW-1185">Reference proteome</keyword>
<comment type="caution">
    <text evidence="2">The sequence shown here is derived from an EMBL/GenBank/DDBJ whole genome shotgun (WGS) entry which is preliminary data.</text>
</comment>
<evidence type="ECO:0000259" key="1">
    <source>
        <dbReference type="Pfam" id="PF22740"/>
    </source>
</evidence>
<dbReference type="PANTHER" id="PTHR30448:SF0">
    <property type="entry name" value="RNASE ADAPTER PROTEIN RAPZ"/>
    <property type="match status" value="1"/>
</dbReference>
<dbReference type="EMBL" id="BIFH01000050">
    <property type="protein sequence ID" value="GCE01586.1"/>
    <property type="molecule type" value="Genomic_DNA"/>
</dbReference>
<dbReference type="Proteomes" id="UP000286931">
    <property type="component" value="Unassembled WGS sequence"/>
</dbReference>
<gene>
    <name evidence="2" type="ORF">EHYA_09352</name>
</gene>
<dbReference type="Pfam" id="PF22740">
    <property type="entry name" value="PapZ_C"/>
    <property type="match status" value="1"/>
</dbReference>
<dbReference type="OrthoDB" id="3217588at2"/>
<proteinExistence type="predicted"/>